<reference evidence="2 3" key="1">
    <citation type="submission" date="2016-10" db="EMBL/GenBank/DDBJ databases">
        <authorList>
            <person name="de Groot N.N."/>
        </authorList>
    </citation>
    <scope>NUCLEOTIDE SEQUENCE [LARGE SCALE GENOMIC DNA]</scope>
    <source>
        <strain evidence="2 3">DSM 23048</strain>
    </source>
</reference>
<keyword evidence="1" id="KW-0472">Membrane</keyword>
<sequence>MVDINKRKEALRLIKKLYNMGENCLYIHYSSYSYEQGIPRITSISVKFFSGQTKTFSINKEAVLSNITDITKNLDQLEKALITKFISFSEKHQGYNWIHWNMRNEKFGFNVIENRAFSLKVSNKYKIPVERRFDLAILLKNIYSEKYASHPRLENLAIMNKMDGKIGNLWKTGKEEANLALNFEFKDIENSNIEKVDFIEEIHQRTAENKLKNKAKITDIYSFLNPHSIVYFLQNNWIGYFITLILGGIIGAVISLLFAS</sequence>
<dbReference type="EMBL" id="FNYS01000030">
    <property type="protein sequence ID" value="SEJ38223.1"/>
    <property type="molecule type" value="Genomic_DNA"/>
</dbReference>
<keyword evidence="1" id="KW-0812">Transmembrane</keyword>
<name>A0A1H6YA94_9FLAO</name>
<dbReference type="RefSeq" id="WP_074748193.1">
    <property type="nucleotide sequence ID" value="NZ_FNYS01000030.1"/>
</dbReference>
<evidence type="ECO:0000256" key="1">
    <source>
        <dbReference type="SAM" id="Phobius"/>
    </source>
</evidence>
<feature type="transmembrane region" description="Helical" evidence="1">
    <location>
        <begin position="237"/>
        <end position="259"/>
    </location>
</feature>
<dbReference type="AlphaFoldDB" id="A0A1H6YA94"/>
<organism evidence="2 3">
    <name type="scientific">Myroides marinus</name>
    <dbReference type="NCBI Taxonomy" id="703342"/>
    <lineage>
        <taxon>Bacteria</taxon>
        <taxon>Pseudomonadati</taxon>
        <taxon>Bacteroidota</taxon>
        <taxon>Flavobacteriia</taxon>
        <taxon>Flavobacteriales</taxon>
        <taxon>Flavobacteriaceae</taxon>
        <taxon>Myroides</taxon>
    </lineage>
</organism>
<protein>
    <submittedName>
        <fullName evidence="2">Uncharacterized protein</fullName>
    </submittedName>
</protein>
<dbReference type="GeneID" id="82258703"/>
<evidence type="ECO:0000313" key="2">
    <source>
        <dbReference type="EMBL" id="SEJ38223.1"/>
    </source>
</evidence>
<evidence type="ECO:0000313" key="3">
    <source>
        <dbReference type="Proteomes" id="UP000183077"/>
    </source>
</evidence>
<proteinExistence type="predicted"/>
<gene>
    <name evidence="2" type="ORF">SAMN04488018_13015</name>
</gene>
<dbReference type="Proteomes" id="UP000183077">
    <property type="component" value="Unassembled WGS sequence"/>
</dbReference>
<keyword evidence="1" id="KW-1133">Transmembrane helix</keyword>
<accession>A0A1H6YA94</accession>